<evidence type="ECO:0000313" key="10">
    <source>
        <dbReference type="EMBL" id="KAJ5547403.1"/>
    </source>
</evidence>
<keyword evidence="2" id="KW-0479">Metal-binding</keyword>
<keyword evidence="6" id="KW-0804">Transcription</keyword>
<feature type="region of interest" description="Disordered" evidence="8">
    <location>
        <begin position="44"/>
        <end position="106"/>
    </location>
</feature>
<accession>A0AAD6D438</accession>
<keyword evidence="5" id="KW-0238">DNA-binding</keyword>
<evidence type="ECO:0000256" key="6">
    <source>
        <dbReference type="ARBA" id="ARBA00023163"/>
    </source>
</evidence>
<dbReference type="Gene3D" id="4.10.240.10">
    <property type="entry name" value="Zn(2)-C6 fungal-type DNA-binding domain"/>
    <property type="match status" value="1"/>
</dbReference>
<comment type="caution">
    <text evidence="10">The sequence shown here is derived from an EMBL/GenBank/DDBJ whole genome shotgun (WGS) entry which is preliminary data.</text>
</comment>
<dbReference type="Pfam" id="PF04082">
    <property type="entry name" value="Fungal_trans"/>
    <property type="match status" value="1"/>
</dbReference>
<feature type="compositionally biased region" description="Basic and acidic residues" evidence="8">
    <location>
        <begin position="85"/>
        <end position="95"/>
    </location>
</feature>
<evidence type="ECO:0000256" key="4">
    <source>
        <dbReference type="ARBA" id="ARBA00023015"/>
    </source>
</evidence>
<dbReference type="PANTHER" id="PTHR31313:SF81">
    <property type="entry name" value="TY1 ENHANCER ACTIVATOR"/>
    <property type="match status" value="1"/>
</dbReference>
<dbReference type="InterPro" id="IPR051615">
    <property type="entry name" value="Transcr_Regulatory_Elem"/>
</dbReference>
<dbReference type="GO" id="GO:0008270">
    <property type="term" value="F:zinc ion binding"/>
    <property type="evidence" value="ECO:0007669"/>
    <property type="project" value="InterPro"/>
</dbReference>
<evidence type="ECO:0000256" key="2">
    <source>
        <dbReference type="ARBA" id="ARBA00022723"/>
    </source>
</evidence>
<dbReference type="CDD" id="cd12148">
    <property type="entry name" value="fungal_TF_MHR"/>
    <property type="match status" value="1"/>
</dbReference>
<dbReference type="AlphaFoldDB" id="A0AAD6D438"/>
<keyword evidence="3" id="KW-0862">Zinc</keyword>
<dbReference type="CDD" id="cd00067">
    <property type="entry name" value="GAL4"/>
    <property type="match status" value="1"/>
</dbReference>
<dbReference type="InterPro" id="IPR007219">
    <property type="entry name" value="XnlR_reg_dom"/>
</dbReference>
<dbReference type="PROSITE" id="PS50048">
    <property type="entry name" value="ZN2_CY6_FUNGAL_2"/>
    <property type="match status" value="1"/>
</dbReference>
<evidence type="ECO:0000256" key="5">
    <source>
        <dbReference type="ARBA" id="ARBA00023125"/>
    </source>
</evidence>
<name>A0AAD6D438_9EURO</name>
<evidence type="ECO:0000256" key="3">
    <source>
        <dbReference type="ARBA" id="ARBA00022833"/>
    </source>
</evidence>
<comment type="subcellular location">
    <subcellularLocation>
        <location evidence="1">Nucleus</location>
    </subcellularLocation>
</comment>
<dbReference type="GO" id="GO:0003677">
    <property type="term" value="F:DNA binding"/>
    <property type="evidence" value="ECO:0007669"/>
    <property type="project" value="UniProtKB-KW"/>
</dbReference>
<protein>
    <recommendedName>
        <fullName evidence="9">Zn(2)-C6 fungal-type domain-containing protein</fullName>
    </recommendedName>
</protein>
<dbReference type="SMART" id="SM00066">
    <property type="entry name" value="GAL4"/>
    <property type="match status" value="1"/>
</dbReference>
<dbReference type="SMART" id="SM00906">
    <property type="entry name" value="Fungal_trans"/>
    <property type="match status" value="1"/>
</dbReference>
<evidence type="ECO:0000256" key="7">
    <source>
        <dbReference type="ARBA" id="ARBA00023242"/>
    </source>
</evidence>
<gene>
    <name evidence="10" type="ORF">N7494_004988</name>
</gene>
<dbReference type="EMBL" id="JAQIZZ010000003">
    <property type="protein sequence ID" value="KAJ5547403.1"/>
    <property type="molecule type" value="Genomic_DNA"/>
</dbReference>
<dbReference type="PANTHER" id="PTHR31313">
    <property type="entry name" value="TY1 ENHANCER ACTIVATOR"/>
    <property type="match status" value="1"/>
</dbReference>
<dbReference type="PROSITE" id="PS00463">
    <property type="entry name" value="ZN2_CY6_FUNGAL_1"/>
    <property type="match status" value="1"/>
</dbReference>
<proteinExistence type="predicted"/>
<keyword evidence="7" id="KW-0539">Nucleus</keyword>
<dbReference type="SUPFAM" id="SSF57701">
    <property type="entry name" value="Zn2/Cys6 DNA-binding domain"/>
    <property type="match status" value="1"/>
</dbReference>
<evidence type="ECO:0000259" key="9">
    <source>
        <dbReference type="PROSITE" id="PS50048"/>
    </source>
</evidence>
<dbReference type="GO" id="GO:0006351">
    <property type="term" value="P:DNA-templated transcription"/>
    <property type="evidence" value="ECO:0007669"/>
    <property type="project" value="InterPro"/>
</dbReference>
<dbReference type="GO" id="GO:0000981">
    <property type="term" value="F:DNA-binding transcription factor activity, RNA polymerase II-specific"/>
    <property type="evidence" value="ECO:0007669"/>
    <property type="project" value="InterPro"/>
</dbReference>
<evidence type="ECO:0000256" key="1">
    <source>
        <dbReference type="ARBA" id="ARBA00004123"/>
    </source>
</evidence>
<dbReference type="Pfam" id="PF00172">
    <property type="entry name" value="Zn_clus"/>
    <property type="match status" value="1"/>
</dbReference>
<keyword evidence="4" id="KW-0805">Transcription regulation</keyword>
<feature type="domain" description="Zn(2)-C6 fungal-type" evidence="9">
    <location>
        <begin position="12"/>
        <end position="42"/>
    </location>
</feature>
<dbReference type="Proteomes" id="UP001220324">
    <property type="component" value="Unassembled WGS sequence"/>
</dbReference>
<organism evidence="10 11">
    <name type="scientific">Penicillium frequentans</name>
    <dbReference type="NCBI Taxonomy" id="3151616"/>
    <lineage>
        <taxon>Eukaryota</taxon>
        <taxon>Fungi</taxon>
        <taxon>Dikarya</taxon>
        <taxon>Ascomycota</taxon>
        <taxon>Pezizomycotina</taxon>
        <taxon>Eurotiomycetes</taxon>
        <taxon>Eurotiomycetidae</taxon>
        <taxon>Eurotiales</taxon>
        <taxon>Aspergillaceae</taxon>
        <taxon>Penicillium</taxon>
    </lineage>
</organism>
<dbReference type="InterPro" id="IPR001138">
    <property type="entry name" value="Zn2Cys6_DnaBD"/>
</dbReference>
<evidence type="ECO:0000256" key="8">
    <source>
        <dbReference type="SAM" id="MobiDB-lite"/>
    </source>
</evidence>
<dbReference type="InterPro" id="IPR036864">
    <property type="entry name" value="Zn2-C6_fun-type_DNA-bd_sf"/>
</dbReference>
<keyword evidence="11" id="KW-1185">Reference proteome</keyword>
<evidence type="ECO:0000313" key="11">
    <source>
        <dbReference type="Proteomes" id="UP001220324"/>
    </source>
</evidence>
<reference evidence="10 11" key="1">
    <citation type="journal article" date="2023" name="IMA Fungus">
        <title>Comparative genomic study of the Penicillium genus elucidates a diverse pangenome and 15 lateral gene transfer events.</title>
        <authorList>
            <person name="Petersen C."/>
            <person name="Sorensen T."/>
            <person name="Nielsen M.R."/>
            <person name="Sondergaard T.E."/>
            <person name="Sorensen J.L."/>
            <person name="Fitzpatrick D.A."/>
            <person name="Frisvad J.C."/>
            <person name="Nielsen K.L."/>
        </authorList>
    </citation>
    <scope>NUCLEOTIDE SEQUENCE [LARGE SCALE GENOMIC DNA]</scope>
    <source>
        <strain evidence="10 11">IBT 35679</strain>
    </source>
</reference>
<dbReference type="GO" id="GO:0005634">
    <property type="term" value="C:nucleus"/>
    <property type="evidence" value="ECO:0007669"/>
    <property type="project" value="UniProtKB-SubCell"/>
</dbReference>
<sequence length="661" mass="75194">MTDIQSKASAFACQQCRSSKRRCDGAKPQCSTCQRADKNCLYQNEPRPRKRKYWDEETREIPSSPLTHLRYPTWNLVSPHPKKGPGPDDEHREIQTQDDPESTQSRKAMEELSVMMWRTNLADGVSIDPESVSNQSEPASSLNARYSIPSHILDYAKDRDRILRLAALFLENINGEHQFTRYQSTAPFSNFSENPLDIVFLQGAILAAGATFENQEDSLKLSDDFAELSENLVFTCFRHAPTIHIIQGLCILSWRSLALGHDHLGWTFLSMAAGMAVHLRLHVLALDEIATKSIKPSLETVQTFWSFYMTDRTSLSILGRNCGLPWRRVNVPPIESFFSGGEEDLTQVSFAWQCKLWYMHDQNMDQIFSSSFEKLDSADQIHLLISTHKDLNKFFKSRDQRLDFTREAAPRPVLLFHMAYQMAILVTMPPFLRLFATSKAENPKIAQAMPLVLRSVASAAASMVRLVQNYTKNYGFQHANPLLIHHLLSAAIVHLMNTTTTSHTFRRYSTRSVRTCLTLLKELGRYWTLRSGKSLDVIKALARRWNVEFVLGENATDKANEHVGPRENSEDADIFAPMVNPTSKSQLSTHHATFDVSPELFSDSPELHIGMADDWQPFQWSTEPQFDFSTIPFPETEYDPLDLSQVFQFGSSDDLPWGFAG</sequence>